<evidence type="ECO:0000313" key="4">
    <source>
        <dbReference type="Proteomes" id="UP001198200"/>
    </source>
</evidence>
<sequence length="172" mass="20274">MKRISGNADDIKDKKDRVKKDGYNRGQHCIYCLTYHMIFVTHYRKPVINEEMSSAMKEFSNHMAEQFRGKILSAETDRDHIHLLVSLPPNTNVSVFVRSIKTQLSREMRKRFPEQIKQYIYGDDTSFWSRSYFIATTGSVSLETLKQYIESQRSEEHQAKRGSKFQKKNLLE</sequence>
<keyword evidence="4" id="KW-1185">Reference proteome</keyword>
<feature type="domain" description="Transposase IS200-like" evidence="2">
    <location>
        <begin position="30"/>
        <end position="152"/>
    </location>
</feature>
<dbReference type="NCBIfam" id="NF033573">
    <property type="entry name" value="transpos_IS200"/>
    <property type="match status" value="1"/>
</dbReference>
<dbReference type="AlphaFoldDB" id="A0AAE3JCF6"/>
<name>A0AAE3JCF6_9FIRM</name>
<dbReference type="PANTHER" id="PTHR33360:SF4">
    <property type="entry name" value="TRANSPOSASE IS200-LIKE PROTEIN"/>
    <property type="match status" value="1"/>
</dbReference>
<dbReference type="InterPro" id="IPR036515">
    <property type="entry name" value="Transposase_17_sf"/>
</dbReference>
<dbReference type="Proteomes" id="UP001198200">
    <property type="component" value="Unassembled WGS sequence"/>
</dbReference>
<protein>
    <submittedName>
        <fullName evidence="3">IS200/IS605 family transposase</fullName>
    </submittedName>
</protein>
<evidence type="ECO:0000313" key="3">
    <source>
        <dbReference type="EMBL" id="MCC2221831.1"/>
    </source>
</evidence>
<proteinExistence type="predicted"/>
<organism evidence="3 4">
    <name type="scientific">Anthropogastromicrobium aceti</name>
    <dbReference type="NCBI Taxonomy" id="2981768"/>
    <lineage>
        <taxon>Bacteria</taxon>
        <taxon>Bacillati</taxon>
        <taxon>Bacillota</taxon>
        <taxon>Clostridia</taxon>
        <taxon>Lachnospirales</taxon>
        <taxon>Lachnospiraceae</taxon>
        <taxon>Anthropogastromicrobium</taxon>
    </lineage>
</organism>
<dbReference type="GO" id="GO:0004803">
    <property type="term" value="F:transposase activity"/>
    <property type="evidence" value="ECO:0007669"/>
    <property type="project" value="InterPro"/>
</dbReference>
<dbReference type="SMART" id="SM01321">
    <property type="entry name" value="Y1_Tnp"/>
    <property type="match status" value="1"/>
</dbReference>
<dbReference type="GO" id="GO:0003677">
    <property type="term" value="F:DNA binding"/>
    <property type="evidence" value="ECO:0007669"/>
    <property type="project" value="InterPro"/>
</dbReference>
<reference evidence="3 4" key="1">
    <citation type="submission" date="2021-10" db="EMBL/GenBank/DDBJ databases">
        <title>Anaerobic single-cell dispensing facilitates the cultivation of human gut bacteria.</title>
        <authorList>
            <person name="Afrizal A."/>
        </authorList>
    </citation>
    <scope>NUCLEOTIDE SEQUENCE [LARGE SCALE GENOMIC DNA]</scope>
    <source>
        <strain evidence="3 4">CLA-AA-H224</strain>
    </source>
</reference>
<dbReference type="SUPFAM" id="SSF143422">
    <property type="entry name" value="Transposase IS200-like"/>
    <property type="match status" value="1"/>
</dbReference>
<gene>
    <name evidence="3" type="primary">tnpA</name>
    <name evidence="3" type="ORF">LKD48_09320</name>
</gene>
<feature type="compositionally biased region" description="Basic residues" evidence="1">
    <location>
        <begin position="160"/>
        <end position="172"/>
    </location>
</feature>
<dbReference type="RefSeq" id="WP_262535909.1">
    <property type="nucleotide sequence ID" value="NZ_JAJEQN010000022.1"/>
</dbReference>
<comment type="caution">
    <text evidence="3">The sequence shown here is derived from an EMBL/GenBank/DDBJ whole genome shotgun (WGS) entry which is preliminary data.</text>
</comment>
<evidence type="ECO:0000256" key="1">
    <source>
        <dbReference type="SAM" id="MobiDB-lite"/>
    </source>
</evidence>
<dbReference type="PANTHER" id="PTHR33360">
    <property type="entry name" value="TRANSPOSASE FOR INSERTION SEQUENCE ELEMENT IS200"/>
    <property type="match status" value="1"/>
</dbReference>
<dbReference type="GO" id="GO:0006313">
    <property type="term" value="P:DNA transposition"/>
    <property type="evidence" value="ECO:0007669"/>
    <property type="project" value="InterPro"/>
</dbReference>
<dbReference type="Gene3D" id="3.30.70.1290">
    <property type="entry name" value="Transposase IS200-like"/>
    <property type="match status" value="1"/>
</dbReference>
<dbReference type="InterPro" id="IPR002686">
    <property type="entry name" value="Transposase_17"/>
</dbReference>
<dbReference type="Pfam" id="PF01797">
    <property type="entry name" value="Y1_Tnp"/>
    <property type="match status" value="1"/>
</dbReference>
<dbReference type="EMBL" id="JAJEQN010000022">
    <property type="protein sequence ID" value="MCC2221831.1"/>
    <property type="molecule type" value="Genomic_DNA"/>
</dbReference>
<evidence type="ECO:0000259" key="2">
    <source>
        <dbReference type="SMART" id="SM01321"/>
    </source>
</evidence>
<accession>A0AAE3JCF6</accession>
<feature type="region of interest" description="Disordered" evidence="1">
    <location>
        <begin position="151"/>
        <end position="172"/>
    </location>
</feature>